<dbReference type="InterPro" id="IPR001680">
    <property type="entry name" value="WD40_rpt"/>
</dbReference>
<gene>
    <name evidence="3" type="ORF">RS030_81421</name>
</gene>
<name>A0AAV9XTA0_9CRYT</name>
<dbReference type="CDD" id="cd16693">
    <property type="entry name" value="mRING-H2-C3H3C2_WDR24"/>
    <property type="match status" value="1"/>
</dbReference>
<evidence type="ECO:0000313" key="4">
    <source>
        <dbReference type="Proteomes" id="UP001311799"/>
    </source>
</evidence>
<evidence type="ECO:0000256" key="1">
    <source>
        <dbReference type="ARBA" id="ARBA00022574"/>
    </source>
</evidence>
<dbReference type="GO" id="GO:0016239">
    <property type="term" value="P:positive regulation of macroautophagy"/>
    <property type="evidence" value="ECO:0007669"/>
    <property type="project" value="TreeGrafter"/>
</dbReference>
<dbReference type="GO" id="GO:1904263">
    <property type="term" value="P:positive regulation of TORC1 signaling"/>
    <property type="evidence" value="ECO:0007669"/>
    <property type="project" value="TreeGrafter"/>
</dbReference>
<accession>A0AAV9XTA0</accession>
<reference evidence="3 4" key="1">
    <citation type="submission" date="2023-10" db="EMBL/GenBank/DDBJ databases">
        <title>Comparative genomics analysis reveals potential genetic determinants of host preference in Cryptosporidium xiaoi.</title>
        <authorList>
            <person name="Xiao L."/>
            <person name="Li J."/>
        </authorList>
    </citation>
    <scope>NUCLEOTIDE SEQUENCE [LARGE SCALE GENOMIC DNA]</scope>
    <source>
        <strain evidence="3 4">52996</strain>
    </source>
</reference>
<dbReference type="SMART" id="SM00320">
    <property type="entry name" value="WD40"/>
    <property type="match status" value="4"/>
</dbReference>
<dbReference type="GO" id="GO:0005829">
    <property type="term" value="C:cytosol"/>
    <property type="evidence" value="ECO:0007669"/>
    <property type="project" value="TreeGrafter"/>
</dbReference>
<dbReference type="InterPro" id="IPR036322">
    <property type="entry name" value="WD40_repeat_dom_sf"/>
</dbReference>
<keyword evidence="1" id="KW-0853">WD repeat</keyword>
<dbReference type="InterPro" id="IPR015943">
    <property type="entry name" value="WD40/YVTN_repeat-like_dom_sf"/>
</dbReference>
<dbReference type="GO" id="GO:0061700">
    <property type="term" value="C:GATOR2 complex"/>
    <property type="evidence" value="ECO:0007669"/>
    <property type="project" value="TreeGrafter"/>
</dbReference>
<sequence length="871" mass="99010">MEHGENIGIGIRGVGVGGGIGRGVEKEIVHCIKQLPSIPSCLSVCHWSRSVSLMNERFEKELLGHVTEYGDDLGTSDPMLNRVAVGGRALLQLITVEYNRISSFYNISRTNFVNLAWSRSAHTLGGMALNGSVNIFVGLKGRHWQMSYKIRPHNVAGCCIEWLGDSKSIIALGFQDGQVQIVDGGAIREYPSNLGSSEEKCSTLWSGCIVSSPVRDLQTRHLNVDTWINNELLLAYDDGTISLLDFRQKASQCTKIQTQYKGLSCLRWNPHDINLFASGCRNGLQVWDIRMMDGLTPVTKIKSQFVVGKVRWRPGFPTQIAYCCSAIDSNIHIYDLLDPVRPYLKFSKHNDVIRDFDWIETDAIITCGSDKKLVLSTWEESSKHNSSISMSSCTYVPFNKQEHTKDFQCTQKLVFHLSHDFYREDENKYINKTTTASGGNANSSNSIVDDGVDIQINHSHNLNMLYKKAICDNLLKYNSIFRLCSEKNDIFKYPLYSITGFLPDINLTQFVDNLAFIINPKCRIDRVIHRHDIYSSLISCSSLACSYYYSPNDWLAYLTKLKSSGITPCWNYVISNISSSKISDWYLKWGSRFGIINNINVNGKCDNLDNGNKYDKILLVSPGRGENPNCFMFSRESLKGFSIKDKIECIFEFYIQVLQIRILSDNLLDRLKKSDNIKLGELLKCIQEELNYLTGRNNIVSSLILLTNVIMLLVPVNTRLHHYYNNLVLKWTFNLIKLLRKFGIYSLSSHVIKTCPYKEIRDLGRENISESNFYCGVNHFKNNNHEFSYQLCKKVILAKKYIPGESKPCENNNNRCKECKTVRNVCCVCNEAVFGRWTSCPCCGHGGHPRHISEWYKHNSYCPSGCGHKCI</sequence>
<keyword evidence="2" id="KW-0677">Repeat</keyword>
<comment type="caution">
    <text evidence="3">The sequence shown here is derived from an EMBL/GenBank/DDBJ whole genome shotgun (WGS) entry which is preliminary data.</text>
</comment>
<organism evidence="3 4">
    <name type="scientific">Cryptosporidium xiaoi</name>
    <dbReference type="NCBI Taxonomy" id="659607"/>
    <lineage>
        <taxon>Eukaryota</taxon>
        <taxon>Sar</taxon>
        <taxon>Alveolata</taxon>
        <taxon>Apicomplexa</taxon>
        <taxon>Conoidasida</taxon>
        <taxon>Coccidia</taxon>
        <taxon>Eucoccidiorida</taxon>
        <taxon>Eimeriorina</taxon>
        <taxon>Cryptosporidiidae</taxon>
        <taxon>Cryptosporidium</taxon>
    </lineage>
</organism>
<dbReference type="Proteomes" id="UP001311799">
    <property type="component" value="Unassembled WGS sequence"/>
</dbReference>
<dbReference type="EMBL" id="JAWDEY010000036">
    <property type="protein sequence ID" value="KAK6587943.1"/>
    <property type="molecule type" value="Genomic_DNA"/>
</dbReference>
<proteinExistence type="predicted"/>
<dbReference type="Gene3D" id="2.130.10.10">
    <property type="entry name" value="YVTN repeat-like/Quinoprotein amine dehydrogenase"/>
    <property type="match status" value="1"/>
</dbReference>
<keyword evidence="4" id="KW-1185">Reference proteome</keyword>
<dbReference type="GO" id="GO:0005774">
    <property type="term" value="C:vacuolar membrane"/>
    <property type="evidence" value="ECO:0007669"/>
    <property type="project" value="TreeGrafter"/>
</dbReference>
<dbReference type="SUPFAM" id="SSF50978">
    <property type="entry name" value="WD40 repeat-like"/>
    <property type="match status" value="1"/>
</dbReference>
<dbReference type="PANTHER" id="PTHR46200:SF1">
    <property type="entry name" value="GATOR COMPLEX PROTEIN WDR24"/>
    <property type="match status" value="1"/>
</dbReference>
<protein>
    <submittedName>
        <fullName evidence="3">Uncharacterized protein</fullName>
    </submittedName>
</protein>
<evidence type="ECO:0000256" key="2">
    <source>
        <dbReference type="ARBA" id="ARBA00022737"/>
    </source>
</evidence>
<dbReference type="PANTHER" id="PTHR46200">
    <property type="entry name" value="GATOR COMPLEX PROTEIN WDR24"/>
    <property type="match status" value="1"/>
</dbReference>
<dbReference type="InterPro" id="IPR037590">
    <property type="entry name" value="WDR24"/>
</dbReference>
<dbReference type="AlphaFoldDB" id="A0AAV9XTA0"/>
<evidence type="ECO:0000313" key="3">
    <source>
        <dbReference type="EMBL" id="KAK6587943.1"/>
    </source>
</evidence>